<dbReference type="InterPro" id="IPR023173">
    <property type="entry name" value="NADPH_Cyt_P450_Rdtase_alpha"/>
</dbReference>
<dbReference type="GO" id="GO:0050660">
    <property type="term" value="F:flavin adenine dinucleotide binding"/>
    <property type="evidence" value="ECO:0007669"/>
    <property type="project" value="TreeGrafter"/>
</dbReference>
<dbReference type="Pfam" id="PF00258">
    <property type="entry name" value="Flavodoxin_1"/>
    <property type="match status" value="1"/>
</dbReference>
<accession>A0A7S0CS92</accession>
<dbReference type="GO" id="GO:0005829">
    <property type="term" value="C:cytosol"/>
    <property type="evidence" value="ECO:0007669"/>
    <property type="project" value="TreeGrafter"/>
</dbReference>
<name>A0A7S0CS92_9EUKA</name>
<keyword evidence="4" id="KW-0288">FMN</keyword>
<evidence type="ECO:0000256" key="5">
    <source>
        <dbReference type="ARBA" id="ARBA00022827"/>
    </source>
</evidence>
<keyword evidence="7" id="KW-0560">Oxidoreductase</keyword>
<dbReference type="PROSITE" id="PS51384">
    <property type="entry name" value="FAD_FR"/>
    <property type="match status" value="1"/>
</dbReference>
<dbReference type="InterPro" id="IPR001709">
    <property type="entry name" value="Flavoprot_Pyr_Nucl_cyt_Rdtase"/>
</dbReference>
<evidence type="ECO:0000256" key="4">
    <source>
        <dbReference type="ARBA" id="ARBA00022643"/>
    </source>
</evidence>
<dbReference type="SUPFAM" id="SSF63380">
    <property type="entry name" value="Riboflavin synthase domain-like"/>
    <property type="match status" value="1"/>
</dbReference>
<keyword evidence="6" id="KW-0521">NADP</keyword>
<dbReference type="Pfam" id="PF00667">
    <property type="entry name" value="FAD_binding_1"/>
    <property type="match status" value="1"/>
</dbReference>
<dbReference type="AlphaFoldDB" id="A0A7S0CS92"/>
<dbReference type="SUPFAM" id="SSF52343">
    <property type="entry name" value="Ferredoxin reductase-like, C-terminal NADP-linked domain"/>
    <property type="match status" value="1"/>
</dbReference>
<dbReference type="InterPro" id="IPR001433">
    <property type="entry name" value="OxRdtase_FAD/NAD-bd"/>
</dbReference>
<dbReference type="Gene3D" id="2.40.30.10">
    <property type="entry name" value="Translation factors"/>
    <property type="match status" value="1"/>
</dbReference>
<gene>
    <name evidence="11" type="ORF">LAMO00422_LOCUS2190</name>
</gene>
<dbReference type="PROSITE" id="PS50902">
    <property type="entry name" value="FLAVODOXIN_LIKE"/>
    <property type="match status" value="1"/>
</dbReference>
<feature type="domain" description="FAD-binding FR-type" evidence="10">
    <location>
        <begin position="246"/>
        <end position="470"/>
    </location>
</feature>
<dbReference type="FunFam" id="3.40.50.80:FF:000001">
    <property type="entry name" value="NADPH--cytochrome P450 reductase 1"/>
    <property type="match status" value="1"/>
</dbReference>
<keyword evidence="3" id="KW-0285">Flavoprotein</keyword>
<comment type="cofactor">
    <cofactor evidence="1">
        <name>FMN</name>
        <dbReference type="ChEBI" id="CHEBI:58210"/>
    </cofactor>
</comment>
<dbReference type="GO" id="GO:0010181">
    <property type="term" value="F:FMN binding"/>
    <property type="evidence" value="ECO:0007669"/>
    <property type="project" value="InterPro"/>
</dbReference>
<dbReference type="InterPro" id="IPR003097">
    <property type="entry name" value="CysJ-like_FAD-binding"/>
</dbReference>
<evidence type="ECO:0000256" key="2">
    <source>
        <dbReference type="ARBA" id="ARBA00001974"/>
    </source>
</evidence>
<evidence type="ECO:0000259" key="9">
    <source>
        <dbReference type="PROSITE" id="PS50902"/>
    </source>
</evidence>
<dbReference type="InterPro" id="IPR029039">
    <property type="entry name" value="Flavoprotein-like_sf"/>
</dbReference>
<dbReference type="InterPro" id="IPR001094">
    <property type="entry name" value="Flavdoxin-like"/>
</dbReference>
<dbReference type="Pfam" id="PF00175">
    <property type="entry name" value="NAD_binding_1"/>
    <property type="match status" value="1"/>
</dbReference>
<keyword evidence="5" id="KW-0274">FAD</keyword>
<dbReference type="InterPro" id="IPR017938">
    <property type="entry name" value="Riboflavin_synthase-like_b-brl"/>
</dbReference>
<organism evidence="11">
    <name type="scientific">Amorphochlora amoebiformis</name>
    <dbReference type="NCBI Taxonomy" id="1561963"/>
    <lineage>
        <taxon>Eukaryota</taxon>
        <taxon>Sar</taxon>
        <taxon>Rhizaria</taxon>
        <taxon>Cercozoa</taxon>
        <taxon>Chlorarachniophyceae</taxon>
        <taxon>Amorphochlora</taxon>
    </lineage>
</organism>
<evidence type="ECO:0000313" key="11">
    <source>
        <dbReference type="EMBL" id="CAD8432581.1"/>
    </source>
</evidence>
<evidence type="ECO:0000256" key="6">
    <source>
        <dbReference type="ARBA" id="ARBA00022857"/>
    </source>
</evidence>
<evidence type="ECO:0000256" key="8">
    <source>
        <dbReference type="ARBA" id="ARBA00023797"/>
    </source>
</evidence>
<dbReference type="PRINTS" id="PR00369">
    <property type="entry name" value="FLAVODOXIN"/>
</dbReference>
<proteinExistence type="predicted"/>
<dbReference type="InterPro" id="IPR017927">
    <property type="entry name" value="FAD-bd_FR_type"/>
</dbReference>
<dbReference type="SUPFAM" id="SSF52218">
    <property type="entry name" value="Flavoproteins"/>
    <property type="match status" value="1"/>
</dbReference>
<dbReference type="GO" id="GO:0003958">
    <property type="term" value="F:NADPH-hemoprotein reductase activity"/>
    <property type="evidence" value="ECO:0007669"/>
    <property type="project" value="UniProtKB-EC"/>
</dbReference>
<protein>
    <recommendedName>
        <fullName evidence="8">NADPH--hemoprotein reductase</fullName>
        <ecNumber evidence="8">1.6.2.4</ecNumber>
    </recommendedName>
</protein>
<dbReference type="PRINTS" id="PR00371">
    <property type="entry name" value="FPNCR"/>
</dbReference>
<sequence>MANLGLVETVLLAGLAIAIYYAYQLFFPTVSEPVEPETESKVESVVDNSVPMTVLYGSQTGTAEEFAGDFAKEAKAHGYNPTVVDLEEYEVENLQEEKFVVLLVATFGEGEATDSAQEFDNYLKELDRSEKIFENLTYAVFGLGNRQYEQFCEMGKRTDTSLADLGGKRLLELGIGDDDENIEDHFNSWKEKFFDVVDPIKLGRKSRSNSVVNLFEPEWKITLLTVEEGKASGYVSGYQPPTGNKDNIEMAKIKVNRELRQKTNRGSTKHIEFEISDLSVNYSTADNLGVCPRNDYKTCAKLAKRLNISPATVFTASAPGGRHMGVPSTCSVMDALLWHMDINNPPKKKLLLTLSQYATDSAEAKRLKYLTSSDGKKDYDSEIVRGKLDISGLFEKFPSLKVSFPVFLEICPKLQPRFYTISSSSIAQPNRVTITASVLEKGLCTTYLDTLRPDIDEAPIFVRPSTFRLPKEKSTPVIMIGPGTGLAPFMGFIQEFRHVRNETGSAKGEGPRVLYFGCRLKDEDFIYSDTLQKEAKEDGVLSELHTAFSREGKDKVYVQHLMRKNAASINKLLMDGGSVYVCGGTAMGREVKETLIQIVKEEGGQSKEEALKFVDGLSKKGKYIQELWSV</sequence>
<dbReference type="Gene3D" id="3.40.50.80">
    <property type="entry name" value="Nucleotide-binding domain of ferredoxin-NADP reductase (FNR) module"/>
    <property type="match status" value="1"/>
</dbReference>
<dbReference type="EMBL" id="HBEM01003145">
    <property type="protein sequence ID" value="CAD8432581.1"/>
    <property type="molecule type" value="Transcribed_RNA"/>
</dbReference>
<evidence type="ECO:0000256" key="3">
    <source>
        <dbReference type="ARBA" id="ARBA00022630"/>
    </source>
</evidence>
<dbReference type="EC" id="1.6.2.4" evidence="8"/>
<evidence type="ECO:0000256" key="1">
    <source>
        <dbReference type="ARBA" id="ARBA00001917"/>
    </source>
</evidence>
<evidence type="ECO:0000256" key="7">
    <source>
        <dbReference type="ARBA" id="ARBA00023002"/>
    </source>
</evidence>
<feature type="domain" description="Flavodoxin-like" evidence="9">
    <location>
        <begin position="52"/>
        <end position="194"/>
    </location>
</feature>
<dbReference type="InterPro" id="IPR008254">
    <property type="entry name" value="Flavodoxin/NO_synth"/>
</dbReference>
<dbReference type="PANTHER" id="PTHR19384:SF17">
    <property type="entry name" value="NADPH--CYTOCHROME P450 REDUCTASE"/>
    <property type="match status" value="1"/>
</dbReference>
<reference evidence="11" key="1">
    <citation type="submission" date="2021-01" db="EMBL/GenBank/DDBJ databases">
        <authorList>
            <person name="Corre E."/>
            <person name="Pelletier E."/>
            <person name="Niang G."/>
            <person name="Scheremetjew M."/>
            <person name="Finn R."/>
            <person name="Kale V."/>
            <person name="Holt S."/>
            <person name="Cochrane G."/>
            <person name="Meng A."/>
            <person name="Brown T."/>
            <person name="Cohen L."/>
        </authorList>
    </citation>
    <scope>NUCLEOTIDE SEQUENCE</scope>
    <source>
        <strain evidence="11">CCMP2058</strain>
    </source>
</reference>
<dbReference type="Gene3D" id="1.20.990.10">
    <property type="entry name" value="NADPH-cytochrome p450 Reductase, Chain A, domain 3"/>
    <property type="match status" value="1"/>
</dbReference>
<comment type="cofactor">
    <cofactor evidence="2">
        <name>FAD</name>
        <dbReference type="ChEBI" id="CHEBI:57692"/>
    </cofactor>
</comment>
<dbReference type="Gene3D" id="3.40.50.360">
    <property type="match status" value="1"/>
</dbReference>
<dbReference type="PANTHER" id="PTHR19384">
    <property type="entry name" value="NITRIC OXIDE SYNTHASE-RELATED"/>
    <property type="match status" value="1"/>
</dbReference>
<evidence type="ECO:0000259" key="10">
    <source>
        <dbReference type="PROSITE" id="PS51384"/>
    </source>
</evidence>
<dbReference type="InterPro" id="IPR039261">
    <property type="entry name" value="FNR_nucleotide-bd"/>
</dbReference>